<reference evidence="2" key="1">
    <citation type="journal article" date="2014" name="Front. Microbiol.">
        <title>High frequency of phylogenetically diverse reductive dehalogenase-homologous genes in deep subseafloor sedimentary metagenomes.</title>
        <authorList>
            <person name="Kawai M."/>
            <person name="Futagami T."/>
            <person name="Toyoda A."/>
            <person name="Takaki Y."/>
            <person name="Nishi S."/>
            <person name="Hori S."/>
            <person name="Arai W."/>
            <person name="Tsubouchi T."/>
            <person name="Morono Y."/>
            <person name="Uchiyama I."/>
            <person name="Ito T."/>
            <person name="Fujiyama A."/>
            <person name="Inagaki F."/>
            <person name="Takami H."/>
        </authorList>
    </citation>
    <scope>NUCLEOTIDE SEQUENCE</scope>
    <source>
        <strain evidence="2">Expedition CK06-06</strain>
    </source>
</reference>
<dbReference type="CDD" id="cd04179">
    <property type="entry name" value="DPM_DPG-synthase_like"/>
    <property type="match status" value="1"/>
</dbReference>
<dbReference type="AlphaFoldDB" id="X0YKD4"/>
<evidence type="ECO:0000313" key="2">
    <source>
        <dbReference type="EMBL" id="GAG56475.1"/>
    </source>
</evidence>
<dbReference type="InterPro" id="IPR050256">
    <property type="entry name" value="Glycosyltransferase_2"/>
</dbReference>
<accession>X0YKD4</accession>
<feature type="domain" description="Glycosyltransferase 2-like" evidence="1">
    <location>
        <begin position="1"/>
        <end position="144"/>
    </location>
</feature>
<dbReference type="PANTHER" id="PTHR48090:SF7">
    <property type="entry name" value="RFBJ PROTEIN"/>
    <property type="match status" value="1"/>
</dbReference>
<dbReference type="InterPro" id="IPR029044">
    <property type="entry name" value="Nucleotide-diphossugar_trans"/>
</dbReference>
<name>X0YKD4_9ZZZZ</name>
<dbReference type="EMBL" id="BART01004750">
    <property type="protein sequence ID" value="GAG56475.1"/>
    <property type="molecule type" value="Genomic_DNA"/>
</dbReference>
<feature type="non-terminal residue" evidence="2">
    <location>
        <position position="1"/>
    </location>
</feature>
<sequence length="247" mass="28325">ILIPAYNEEKYIKGVIKDCFKYRLDIVIVDDGSTDNTLEVVKSIPVPKNFKITLIKHSKNLGKGQSLKTGFSYIVKNNYSGVITIDADGQHKTSEIKNFLKVIEKENPDLIIGDRLGNTKNMPFIRLATNVFTSWVISNIAGIRISDVQSGFRYISTKALKNIKLETKNFDTEPEIIIKASWLGYNIKNIPISTIYNKNFVSYVNPVIDTIKFFKLVFNSCKWKRKLYKKEELLLKKSDITHKKQPK</sequence>
<dbReference type="Pfam" id="PF00535">
    <property type="entry name" value="Glycos_transf_2"/>
    <property type="match status" value="1"/>
</dbReference>
<gene>
    <name evidence="2" type="ORF">S01H4_11628</name>
</gene>
<proteinExistence type="predicted"/>
<dbReference type="InterPro" id="IPR001173">
    <property type="entry name" value="Glyco_trans_2-like"/>
</dbReference>
<evidence type="ECO:0000259" key="1">
    <source>
        <dbReference type="Pfam" id="PF00535"/>
    </source>
</evidence>
<comment type="caution">
    <text evidence="2">The sequence shown here is derived from an EMBL/GenBank/DDBJ whole genome shotgun (WGS) entry which is preliminary data.</text>
</comment>
<organism evidence="2">
    <name type="scientific">marine sediment metagenome</name>
    <dbReference type="NCBI Taxonomy" id="412755"/>
    <lineage>
        <taxon>unclassified sequences</taxon>
        <taxon>metagenomes</taxon>
        <taxon>ecological metagenomes</taxon>
    </lineage>
</organism>
<dbReference type="SUPFAM" id="SSF53448">
    <property type="entry name" value="Nucleotide-diphospho-sugar transferases"/>
    <property type="match status" value="1"/>
</dbReference>
<dbReference type="Gene3D" id="3.90.550.10">
    <property type="entry name" value="Spore Coat Polysaccharide Biosynthesis Protein SpsA, Chain A"/>
    <property type="match status" value="1"/>
</dbReference>
<dbReference type="PANTHER" id="PTHR48090">
    <property type="entry name" value="UNDECAPRENYL-PHOSPHATE 4-DEOXY-4-FORMAMIDO-L-ARABINOSE TRANSFERASE-RELATED"/>
    <property type="match status" value="1"/>
</dbReference>
<protein>
    <recommendedName>
        <fullName evidence="1">Glycosyltransferase 2-like domain-containing protein</fullName>
    </recommendedName>
</protein>